<sequence length="109" mass="12191">MDPLKGFWTRKIRVRRLLGTGPYGDRHVDETAAETVLCRLKHENRLVRDSAGEEVVSRSRASMAATTPTIPTGSLVQVPGETAWRKVIAEDRHVGGFDHSPDYYSIELT</sequence>
<keyword evidence="3" id="KW-1185">Reference proteome</keyword>
<dbReference type="RefSeq" id="YP_010754322.1">
    <property type="nucleotide sequence ID" value="NC_073459.1"/>
</dbReference>
<gene>
    <name evidence="2" type="primary">9</name>
    <name evidence="2" type="ORF">SEA_FINKLE_9</name>
</gene>
<name>A0A9E7NK85_9CAUD</name>
<evidence type="ECO:0000313" key="3">
    <source>
        <dbReference type="Proteomes" id="UP001060355"/>
    </source>
</evidence>
<proteinExistence type="predicted"/>
<dbReference type="Proteomes" id="UP001060355">
    <property type="component" value="Segment"/>
</dbReference>
<feature type="region of interest" description="Disordered" evidence="1">
    <location>
        <begin position="51"/>
        <end position="74"/>
    </location>
</feature>
<feature type="compositionally biased region" description="Polar residues" evidence="1">
    <location>
        <begin position="64"/>
        <end position="74"/>
    </location>
</feature>
<evidence type="ECO:0000313" key="2">
    <source>
        <dbReference type="EMBL" id="UTN92928.1"/>
    </source>
</evidence>
<evidence type="ECO:0000256" key="1">
    <source>
        <dbReference type="SAM" id="MobiDB-lite"/>
    </source>
</evidence>
<dbReference type="EMBL" id="ON456347">
    <property type="protein sequence ID" value="UTN92928.1"/>
    <property type="molecule type" value="Genomic_DNA"/>
</dbReference>
<organism evidence="2 3">
    <name type="scientific">Gordonia phage Finkle</name>
    <dbReference type="NCBI Taxonomy" id="2926099"/>
    <lineage>
        <taxon>Viruses</taxon>
        <taxon>Duplodnaviria</taxon>
        <taxon>Heunggongvirae</taxon>
        <taxon>Uroviricota</taxon>
        <taxon>Caudoviricetes</taxon>
        <taxon>Finkelvirus</taxon>
        <taxon>Finkelvirus finkel</taxon>
    </lineage>
</organism>
<reference evidence="2" key="1">
    <citation type="submission" date="2022-05" db="EMBL/GenBank/DDBJ databases">
        <authorList>
            <person name="Ashby S."/>
            <person name="Bressette G."/>
            <person name="Brown S."/>
            <person name="Charles S."/>
            <person name="Neely M.N."/>
            <person name="Molloy S.D."/>
            <person name="Garlena R.A."/>
            <person name="Russell D.A."/>
            <person name="Jacobs-Sera D."/>
            <person name="Hatfull G.F."/>
        </authorList>
    </citation>
    <scope>NUCLEOTIDE SEQUENCE</scope>
</reference>
<accession>A0A9E7NK85</accession>
<dbReference type="KEGG" id="vg:80018911"/>
<protein>
    <submittedName>
        <fullName evidence="2">Head-to-tail stopper</fullName>
    </submittedName>
</protein>
<dbReference type="GeneID" id="80018911"/>